<evidence type="ECO:0000313" key="11">
    <source>
        <dbReference type="Proteomes" id="UP001604002"/>
    </source>
</evidence>
<organism evidence="10 11">
    <name type="scientific">Xanthobacter oligotrophicus</name>
    <dbReference type="NCBI Taxonomy" id="2607286"/>
    <lineage>
        <taxon>Bacteria</taxon>
        <taxon>Pseudomonadati</taxon>
        <taxon>Pseudomonadota</taxon>
        <taxon>Alphaproteobacteria</taxon>
        <taxon>Hyphomicrobiales</taxon>
        <taxon>Xanthobacteraceae</taxon>
        <taxon>Xanthobacter</taxon>
    </lineage>
</organism>
<keyword evidence="2" id="KW-0964">Secreted</keyword>
<keyword evidence="6" id="KW-0720">Serine protease</keyword>
<dbReference type="Proteomes" id="UP001604002">
    <property type="component" value="Unassembled WGS sequence"/>
</dbReference>
<dbReference type="InterPro" id="IPR009003">
    <property type="entry name" value="Peptidase_S1_PA"/>
</dbReference>
<dbReference type="Gene3D" id="2.40.10.10">
    <property type="entry name" value="Trypsin-like serine proteases"/>
    <property type="match status" value="1"/>
</dbReference>
<dbReference type="SMART" id="SM00020">
    <property type="entry name" value="Tryp_SPc"/>
    <property type="match status" value="1"/>
</dbReference>
<keyword evidence="8" id="KW-0732">Signal</keyword>
<evidence type="ECO:0000256" key="8">
    <source>
        <dbReference type="SAM" id="SignalP"/>
    </source>
</evidence>
<evidence type="ECO:0000256" key="4">
    <source>
        <dbReference type="ARBA" id="ARBA00022801"/>
    </source>
</evidence>
<dbReference type="PANTHER" id="PTHR24264:SF65">
    <property type="entry name" value="SRCR DOMAIN-CONTAINING PROTEIN"/>
    <property type="match status" value="1"/>
</dbReference>
<dbReference type="GO" id="GO:0008233">
    <property type="term" value="F:peptidase activity"/>
    <property type="evidence" value="ECO:0007669"/>
    <property type="project" value="UniProtKB-KW"/>
</dbReference>
<evidence type="ECO:0000256" key="3">
    <source>
        <dbReference type="ARBA" id="ARBA00022670"/>
    </source>
</evidence>
<dbReference type="InterPro" id="IPR050127">
    <property type="entry name" value="Serine_Proteases_S1"/>
</dbReference>
<dbReference type="PANTHER" id="PTHR24264">
    <property type="entry name" value="TRYPSIN-RELATED"/>
    <property type="match status" value="1"/>
</dbReference>
<keyword evidence="3 6" id="KW-0645">Protease</keyword>
<evidence type="ECO:0000256" key="6">
    <source>
        <dbReference type="RuleBase" id="RU363034"/>
    </source>
</evidence>
<comment type="subcellular location">
    <subcellularLocation>
        <location evidence="1">Secreted</location>
    </subcellularLocation>
</comment>
<dbReference type="InterPro" id="IPR033116">
    <property type="entry name" value="TRYPSIN_SER"/>
</dbReference>
<evidence type="ECO:0000256" key="2">
    <source>
        <dbReference type="ARBA" id="ARBA00022525"/>
    </source>
</evidence>
<feature type="compositionally biased region" description="Pro residues" evidence="7">
    <location>
        <begin position="397"/>
        <end position="408"/>
    </location>
</feature>
<dbReference type="SUPFAM" id="SSF50494">
    <property type="entry name" value="Trypsin-like serine proteases"/>
    <property type="match status" value="1"/>
</dbReference>
<dbReference type="InterPro" id="IPR001254">
    <property type="entry name" value="Trypsin_dom"/>
</dbReference>
<dbReference type="PROSITE" id="PS51257">
    <property type="entry name" value="PROKAR_LIPOPROTEIN"/>
    <property type="match status" value="1"/>
</dbReference>
<feature type="domain" description="Peptidase S1" evidence="9">
    <location>
        <begin position="105"/>
        <end position="395"/>
    </location>
</feature>
<dbReference type="PROSITE" id="PS00135">
    <property type="entry name" value="TRYPSIN_SER"/>
    <property type="match status" value="1"/>
</dbReference>
<evidence type="ECO:0000256" key="1">
    <source>
        <dbReference type="ARBA" id="ARBA00004613"/>
    </source>
</evidence>
<feature type="region of interest" description="Disordered" evidence="7">
    <location>
        <begin position="395"/>
        <end position="415"/>
    </location>
</feature>
<keyword evidence="11" id="KW-1185">Reference proteome</keyword>
<dbReference type="Pfam" id="PF00089">
    <property type="entry name" value="Trypsin"/>
    <property type="match status" value="2"/>
</dbReference>
<dbReference type="PROSITE" id="PS50240">
    <property type="entry name" value="TRYPSIN_DOM"/>
    <property type="match status" value="1"/>
</dbReference>
<feature type="signal peptide" evidence="8">
    <location>
        <begin position="1"/>
        <end position="33"/>
    </location>
</feature>
<evidence type="ECO:0000256" key="5">
    <source>
        <dbReference type="ARBA" id="ARBA00023157"/>
    </source>
</evidence>
<dbReference type="PROSITE" id="PS00134">
    <property type="entry name" value="TRYPSIN_HIS"/>
    <property type="match status" value="1"/>
</dbReference>
<keyword evidence="5" id="KW-1015">Disulfide bond</keyword>
<gene>
    <name evidence="10" type="ORF">V5F32_00240</name>
</gene>
<evidence type="ECO:0000256" key="7">
    <source>
        <dbReference type="SAM" id="MobiDB-lite"/>
    </source>
</evidence>
<evidence type="ECO:0000259" key="9">
    <source>
        <dbReference type="PROSITE" id="PS50240"/>
    </source>
</evidence>
<accession>A0ABW6ZPQ3</accession>
<dbReference type="GO" id="GO:0006508">
    <property type="term" value="P:proteolysis"/>
    <property type="evidence" value="ECO:0007669"/>
    <property type="project" value="UniProtKB-KW"/>
</dbReference>
<dbReference type="EMBL" id="JBAFVH010000001">
    <property type="protein sequence ID" value="MFG1370583.1"/>
    <property type="molecule type" value="Genomic_DNA"/>
</dbReference>
<protein>
    <submittedName>
        <fullName evidence="10">Serine protease</fullName>
    </submittedName>
</protein>
<proteinExistence type="predicted"/>
<comment type="caution">
    <text evidence="10">The sequence shown here is derived from an EMBL/GenBank/DDBJ whole genome shotgun (WGS) entry which is preliminary data.</text>
</comment>
<dbReference type="RefSeq" id="WP_393990689.1">
    <property type="nucleotide sequence ID" value="NZ_JBAFVH010000001.1"/>
</dbReference>
<dbReference type="PRINTS" id="PR00722">
    <property type="entry name" value="CHYMOTRYPSIN"/>
</dbReference>
<reference evidence="10 11" key="1">
    <citation type="submission" date="2024-02" db="EMBL/GenBank/DDBJ databases">
        <title>Expansion and revision of Xanthobacter and proposal of Roseixanthobacter gen. nov.</title>
        <authorList>
            <person name="Soltysiak M.P.M."/>
            <person name="Jalihal A."/>
            <person name="Ory A."/>
            <person name="Chrisophersen C."/>
            <person name="Lee A.D."/>
            <person name="Boulton J."/>
            <person name="Springer M."/>
        </authorList>
    </citation>
    <scope>NUCLEOTIDE SEQUENCE [LARGE SCALE GENOMIC DNA]</scope>
    <source>
        <strain evidence="10 11">23A</strain>
    </source>
</reference>
<keyword evidence="4 6" id="KW-0378">Hydrolase</keyword>
<sequence>MMLTLLRPLVRRPTLPLLALAACLSGGSLAAQAQAPGDELHLQQAPATAGARPATLPAADEAGAADLPAGQPARTPQNGRALPYTAAGIALKKGGMLKTGTNEKIVGGQQAAPGSYPFQAGIVRVTNTNGKVTSFAPMCGGTVLTSRWILSAAHCFVEGEGGKVDGLRSTKNLFVHVGNTNLLAEDDERDWIAIKRIIPHPKYVTGTNVNDIALVELERAPRRNVKVEQVTVVTQDSEPTELTSEAKLHIIGWGTTSEGGSPSPNLMESTLNAVDRNKCNRVLTSALVNSPDARRAIEDLSYVFNLSPAGRKALEQQLPQIGGVVTSQMFCAGAAVDGVDTCQGDSGGPILSRKADGSYVQVGIVSFGIGCGHAELPGVYTRLALYTDWMKKTIATPPAPPTPAPATPAKPQKRP</sequence>
<dbReference type="InterPro" id="IPR018114">
    <property type="entry name" value="TRYPSIN_HIS"/>
</dbReference>
<dbReference type="CDD" id="cd00190">
    <property type="entry name" value="Tryp_SPc"/>
    <property type="match status" value="1"/>
</dbReference>
<name>A0ABW6ZPQ3_9HYPH</name>
<dbReference type="InterPro" id="IPR043504">
    <property type="entry name" value="Peptidase_S1_PA_chymotrypsin"/>
</dbReference>
<dbReference type="InterPro" id="IPR001314">
    <property type="entry name" value="Peptidase_S1A"/>
</dbReference>
<feature type="chain" id="PRO_5046598598" evidence="8">
    <location>
        <begin position="34"/>
        <end position="415"/>
    </location>
</feature>
<evidence type="ECO:0000313" key="10">
    <source>
        <dbReference type="EMBL" id="MFG1370583.1"/>
    </source>
</evidence>